<organism evidence="3 4">
    <name type="scientific">Paractinoplanes atraurantiacus</name>
    <dbReference type="NCBI Taxonomy" id="1036182"/>
    <lineage>
        <taxon>Bacteria</taxon>
        <taxon>Bacillati</taxon>
        <taxon>Actinomycetota</taxon>
        <taxon>Actinomycetes</taxon>
        <taxon>Micromonosporales</taxon>
        <taxon>Micromonosporaceae</taxon>
        <taxon>Paractinoplanes</taxon>
    </lineage>
</organism>
<evidence type="ECO:0000313" key="3">
    <source>
        <dbReference type="EMBL" id="SNY68750.1"/>
    </source>
</evidence>
<evidence type="ECO:0000313" key="4">
    <source>
        <dbReference type="Proteomes" id="UP000219612"/>
    </source>
</evidence>
<dbReference type="EMBL" id="OBDY01000034">
    <property type="protein sequence ID" value="SNY68750.1"/>
    <property type="molecule type" value="Genomic_DNA"/>
</dbReference>
<dbReference type="AlphaFoldDB" id="A0A285K838"/>
<dbReference type="Pfam" id="PF13795">
    <property type="entry name" value="HupE_UreJ_2"/>
    <property type="match status" value="1"/>
</dbReference>
<dbReference type="RefSeq" id="WP_179855611.1">
    <property type="nucleotide sequence ID" value="NZ_OBDY01000034.1"/>
</dbReference>
<feature type="transmembrane region" description="Helical" evidence="2">
    <location>
        <begin position="29"/>
        <end position="48"/>
    </location>
</feature>
<feature type="region of interest" description="Disordered" evidence="1">
    <location>
        <begin position="193"/>
        <end position="218"/>
    </location>
</feature>
<keyword evidence="2" id="KW-1133">Transmembrane helix</keyword>
<protein>
    <submittedName>
        <fullName evidence="3">HupE / UreJ protein</fullName>
    </submittedName>
</protein>
<dbReference type="InterPro" id="IPR032809">
    <property type="entry name" value="Put_HupE_UreJ"/>
</dbReference>
<reference evidence="3 4" key="1">
    <citation type="submission" date="2017-09" db="EMBL/GenBank/DDBJ databases">
        <authorList>
            <person name="Ehlers B."/>
            <person name="Leendertz F.H."/>
        </authorList>
    </citation>
    <scope>NUCLEOTIDE SEQUENCE [LARGE SCALE GENOMIC DNA]</scope>
    <source>
        <strain evidence="3 4">CGMCC 4.6857</strain>
    </source>
</reference>
<feature type="transmembrane region" description="Helical" evidence="2">
    <location>
        <begin position="131"/>
        <end position="151"/>
    </location>
</feature>
<name>A0A285K838_9ACTN</name>
<keyword evidence="4" id="KW-1185">Reference proteome</keyword>
<feature type="transmembrane region" description="Helical" evidence="2">
    <location>
        <begin position="55"/>
        <end position="75"/>
    </location>
</feature>
<keyword evidence="2" id="KW-0812">Transmembrane</keyword>
<gene>
    <name evidence="3" type="ORF">SAMN05421748_1346</name>
</gene>
<feature type="transmembrane region" description="Helical" evidence="2">
    <location>
        <begin position="157"/>
        <end position="176"/>
    </location>
</feature>
<dbReference type="Proteomes" id="UP000219612">
    <property type="component" value="Unassembled WGS sequence"/>
</dbReference>
<accession>A0A285K838</accession>
<evidence type="ECO:0000256" key="2">
    <source>
        <dbReference type="SAM" id="Phobius"/>
    </source>
</evidence>
<evidence type="ECO:0000256" key="1">
    <source>
        <dbReference type="SAM" id="MobiDB-lite"/>
    </source>
</evidence>
<proteinExistence type="predicted"/>
<sequence>MIAHLLFVLVLMLPAPLFAGGGRTAVRRIGRITLVFAAALAVGAFSPVHPPARVVDVIIAIGILAGVAHAVRPIFGGREPLVAGVFGLGHGLALAPSSLPRAEALLLIVVALALPTLIVVSRLPVASAARIAGATLAAAGALIDLSGVVTGGGSHTTALLIVLAVLADAAGLHALIDRRRTAALEARLRRSATDASRCPSPRTPQDPLLAAQPHRECR</sequence>
<feature type="transmembrane region" description="Helical" evidence="2">
    <location>
        <begin position="104"/>
        <end position="124"/>
    </location>
</feature>
<keyword evidence="2" id="KW-0472">Membrane</keyword>